<evidence type="ECO:0000256" key="1">
    <source>
        <dbReference type="SAM" id="MobiDB-lite"/>
    </source>
</evidence>
<name>A0A7C3V7B9_9BACT</name>
<evidence type="ECO:0000313" key="2">
    <source>
        <dbReference type="EMBL" id="HGF34039.1"/>
    </source>
</evidence>
<dbReference type="EMBL" id="DTMF01000166">
    <property type="protein sequence ID" value="HGF34039.1"/>
    <property type="molecule type" value="Genomic_DNA"/>
</dbReference>
<sequence>MRNTDLSPEAASAKGKSGRKAQAVPAPLLVSDLGWSNEEAKETRARLAALEEDWDAPGMEEYDRL</sequence>
<accession>A0A7C3V7B9</accession>
<protein>
    <submittedName>
        <fullName evidence="2">Uncharacterized protein</fullName>
    </submittedName>
</protein>
<gene>
    <name evidence="2" type="ORF">ENW96_06570</name>
</gene>
<proteinExistence type="predicted"/>
<organism evidence="2">
    <name type="scientific">Desulfobacca acetoxidans</name>
    <dbReference type="NCBI Taxonomy" id="60893"/>
    <lineage>
        <taxon>Bacteria</taxon>
        <taxon>Pseudomonadati</taxon>
        <taxon>Thermodesulfobacteriota</taxon>
        <taxon>Desulfobaccia</taxon>
        <taxon>Desulfobaccales</taxon>
        <taxon>Desulfobaccaceae</taxon>
        <taxon>Desulfobacca</taxon>
    </lineage>
</organism>
<reference evidence="2" key="1">
    <citation type="journal article" date="2020" name="mSystems">
        <title>Genome- and Community-Level Interaction Insights into Carbon Utilization and Element Cycling Functions of Hydrothermarchaeota in Hydrothermal Sediment.</title>
        <authorList>
            <person name="Zhou Z."/>
            <person name="Liu Y."/>
            <person name="Xu W."/>
            <person name="Pan J."/>
            <person name="Luo Z.H."/>
            <person name="Li M."/>
        </authorList>
    </citation>
    <scope>NUCLEOTIDE SEQUENCE [LARGE SCALE GENOMIC DNA]</scope>
    <source>
        <strain evidence="2">SpSt-897</strain>
    </source>
</reference>
<feature type="compositionally biased region" description="Low complexity" evidence="1">
    <location>
        <begin position="10"/>
        <end position="23"/>
    </location>
</feature>
<feature type="region of interest" description="Disordered" evidence="1">
    <location>
        <begin position="1"/>
        <end position="23"/>
    </location>
</feature>
<dbReference type="AlphaFoldDB" id="A0A7C3V7B9"/>
<comment type="caution">
    <text evidence="2">The sequence shown here is derived from an EMBL/GenBank/DDBJ whole genome shotgun (WGS) entry which is preliminary data.</text>
</comment>